<dbReference type="PANTHER" id="PTHR42760:SF133">
    <property type="entry name" value="3-OXOACYL-[ACYL-CARRIER-PROTEIN] REDUCTASE"/>
    <property type="match status" value="1"/>
</dbReference>
<keyword evidence="2" id="KW-0560">Oxidoreductase</keyword>
<dbReference type="GO" id="GO:0016616">
    <property type="term" value="F:oxidoreductase activity, acting on the CH-OH group of donors, NAD or NADP as acceptor"/>
    <property type="evidence" value="ECO:0007669"/>
    <property type="project" value="TreeGrafter"/>
</dbReference>
<protein>
    <submittedName>
        <fullName evidence="3">Uncharacterized protein</fullName>
    </submittedName>
</protein>
<keyword evidence="4" id="KW-1185">Reference proteome</keyword>
<dbReference type="SUPFAM" id="SSF51735">
    <property type="entry name" value="NAD(P)-binding Rossmann-fold domains"/>
    <property type="match status" value="1"/>
</dbReference>
<gene>
    <name evidence="3" type="ORF">PPROV_000923100</name>
</gene>
<dbReference type="Pfam" id="PF13561">
    <property type="entry name" value="adh_short_C2"/>
    <property type="match status" value="1"/>
</dbReference>
<proteinExistence type="inferred from homology"/>
<dbReference type="Proteomes" id="UP000660262">
    <property type="component" value="Unassembled WGS sequence"/>
</dbReference>
<dbReference type="GO" id="GO:0006633">
    <property type="term" value="P:fatty acid biosynthetic process"/>
    <property type="evidence" value="ECO:0007669"/>
    <property type="project" value="TreeGrafter"/>
</dbReference>
<evidence type="ECO:0000256" key="2">
    <source>
        <dbReference type="ARBA" id="ARBA00023002"/>
    </source>
</evidence>
<dbReference type="OrthoDB" id="417891at2759"/>
<evidence type="ECO:0000256" key="1">
    <source>
        <dbReference type="ARBA" id="ARBA00006484"/>
    </source>
</evidence>
<evidence type="ECO:0000313" key="3">
    <source>
        <dbReference type="EMBL" id="GHP10500.1"/>
    </source>
</evidence>
<dbReference type="GO" id="GO:0048038">
    <property type="term" value="F:quinone binding"/>
    <property type="evidence" value="ECO:0007669"/>
    <property type="project" value="TreeGrafter"/>
</dbReference>
<dbReference type="PANTHER" id="PTHR42760">
    <property type="entry name" value="SHORT-CHAIN DEHYDROGENASES/REDUCTASES FAMILY MEMBER"/>
    <property type="match status" value="1"/>
</dbReference>
<evidence type="ECO:0000313" key="4">
    <source>
        <dbReference type="Proteomes" id="UP000660262"/>
    </source>
</evidence>
<dbReference type="AlphaFoldDB" id="A0A830HXH5"/>
<accession>A0A830HXH5</accession>
<comment type="similarity">
    <text evidence="1">Belongs to the short-chain dehydrogenases/reductases (SDR) family.</text>
</comment>
<dbReference type="CDD" id="cd05233">
    <property type="entry name" value="SDR_c"/>
    <property type="match status" value="1"/>
</dbReference>
<reference evidence="3" key="1">
    <citation type="submission" date="2020-10" db="EMBL/GenBank/DDBJ databases">
        <title>Unveiling of a novel bifunctional photoreceptor, Dualchrome1, isolated from a cosmopolitan green alga.</title>
        <authorList>
            <person name="Suzuki S."/>
            <person name="Kawachi M."/>
        </authorList>
    </citation>
    <scope>NUCLEOTIDE SEQUENCE</scope>
    <source>
        <strain evidence="3">NIES 2893</strain>
    </source>
</reference>
<dbReference type="Gene3D" id="3.40.50.720">
    <property type="entry name" value="NAD(P)-binding Rossmann-like Domain"/>
    <property type="match status" value="1"/>
</dbReference>
<dbReference type="InterPro" id="IPR002347">
    <property type="entry name" value="SDR_fam"/>
</dbReference>
<name>A0A830HXH5_9CHLO</name>
<dbReference type="EMBL" id="BNJQ01000029">
    <property type="protein sequence ID" value="GHP10500.1"/>
    <property type="molecule type" value="Genomic_DNA"/>
</dbReference>
<sequence length="266" mass="27430">MSSTRLVTVVFGASGGIGRALVSLLASSSSSPHHVLACGRSLEKLQTSIIGGTSSSLPAFDSSLVTFCKADATSLADVEHALKCAKDIAEQNDAKVHGAANCVGSVLLKAAHQTSDEDFHDIMRTNASSAFYVTRTFAKHLMGKGGGSIALCGSAVAEIGLPNHEAIAAAKGAVVGLTRSAAATYARKNVRVNAILPGLTITPMTERITSNESSRKASEKLHALGRLGEAEEVARGLAFFLDERNSFVTGQTLGVDGGLSTLHVPA</sequence>
<dbReference type="InterPro" id="IPR036291">
    <property type="entry name" value="NAD(P)-bd_dom_sf"/>
</dbReference>
<dbReference type="PRINTS" id="PR00081">
    <property type="entry name" value="GDHRDH"/>
</dbReference>
<organism evidence="3 4">
    <name type="scientific">Pycnococcus provasolii</name>
    <dbReference type="NCBI Taxonomy" id="41880"/>
    <lineage>
        <taxon>Eukaryota</taxon>
        <taxon>Viridiplantae</taxon>
        <taxon>Chlorophyta</taxon>
        <taxon>Pseudoscourfieldiophyceae</taxon>
        <taxon>Pseudoscourfieldiales</taxon>
        <taxon>Pycnococcaceae</taxon>
        <taxon>Pycnococcus</taxon>
    </lineage>
</organism>
<comment type="caution">
    <text evidence="3">The sequence shown here is derived from an EMBL/GenBank/DDBJ whole genome shotgun (WGS) entry which is preliminary data.</text>
</comment>